<organism evidence="1 2">
    <name type="scientific">Galbibacter pacificus</name>
    <dbReference type="NCBI Taxonomy" id="2996052"/>
    <lineage>
        <taxon>Bacteria</taxon>
        <taxon>Pseudomonadati</taxon>
        <taxon>Bacteroidota</taxon>
        <taxon>Flavobacteriia</taxon>
        <taxon>Flavobacteriales</taxon>
        <taxon>Flavobacteriaceae</taxon>
        <taxon>Galbibacter</taxon>
    </lineage>
</organism>
<sequence>MDINLIISIFNLDKFLNFGKNTNMPIPDISNYPITKRLLIDYIRYSYYGSSHLKVYNKTNIAELKAGTYIVNGKKIKDKTINEIESIFYRMILKYKCFDYNQYSFSAGRDGKWDRFEF</sequence>
<evidence type="ECO:0000313" key="2">
    <source>
        <dbReference type="Proteomes" id="UP001153642"/>
    </source>
</evidence>
<accession>A0ABT6FR55</accession>
<dbReference type="Proteomes" id="UP001153642">
    <property type="component" value="Unassembled WGS sequence"/>
</dbReference>
<keyword evidence="2" id="KW-1185">Reference proteome</keyword>
<protein>
    <submittedName>
        <fullName evidence="1">Uncharacterized protein</fullName>
    </submittedName>
</protein>
<evidence type="ECO:0000313" key="1">
    <source>
        <dbReference type="EMBL" id="MDG3585743.1"/>
    </source>
</evidence>
<proteinExistence type="predicted"/>
<comment type="caution">
    <text evidence="1">The sequence shown here is derived from an EMBL/GenBank/DDBJ whole genome shotgun (WGS) entry which is preliminary data.</text>
</comment>
<name>A0ABT6FR55_9FLAO</name>
<reference evidence="1" key="1">
    <citation type="submission" date="2022-11" db="EMBL/GenBank/DDBJ databases">
        <title>High-quality draft genome sequence of Galbibacter sp. strain CMA-7.</title>
        <authorList>
            <person name="Wei L."/>
            <person name="Dong C."/>
            <person name="Shao Z."/>
        </authorList>
    </citation>
    <scope>NUCLEOTIDE SEQUENCE</scope>
    <source>
        <strain evidence="1">CMA-7</strain>
    </source>
</reference>
<gene>
    <name evidence="1" type="ORF">OSR52_07665</name>
</gene>
<dbReference type="EMBL" id="JAPMUA010000002">
    <property type="protein sequence ID" value="MDG3585743.1"/>
    <property type="molecule type" value="Genomic_DNA"/>
</dbReference>
<dbReference type="RefSeq" id="WP_277899000.1">
    <property type="nucleotide sequence ID" value="NZ_JAPMUA010000002.1"/>
</dbReference>